<name>A0A5C7B2K1_9FLAO</name>
<evidence type="ECO:0000313" key="2">
    <source>
        <dbReference type="EMBL" id="TXE15420.1"/>
    </source>
</evidence>
<dbReference type="OrthoDB" id="596779at2"/>
<feature type="domain" description="DUF676" evidence="1">
    <location>
        <begin position="109"/>
        <end position="239"/>
    </location>
</feature>
<dbReference type="STRING" id="1123037.GCA_000425305_03476"/>
<dbReference type="Pfam" id="PF05057">
    <property type="entry name" value="DUF676"/>
    <property type="match status" value="1"/>
</dbReference>
<dbReference type="SUPFAM" id="SSF53474">
    <property type="entry name" value="alpha/beta-Hydrolases"/>
    <property type="match status" value="1"/>
</dbReference>
<keyword evidence="3" id="KW-1185">Reference proteome</keyword>
<evidence type="ECO:0000259" key="1">
    <source>
        <dbReference type="Pfam" id="PF05057"/>
    </source>
</evidence>
<dbReference type="RefSeq" id="WP_147232102.1">
    <property type="nucleotide sequence ID" value="NZ_VOSB01000034.1"/>
</dbReference>
<dbReference type="Proteomes" id="UP000321938">
    <property type="component" value="Unassembled WGS sequence"/>
</dbReference>
<keyword evidence="2" id="KW-0378">Hydrolase</keyword>
<comment type="caution">
    <text evidence="2">The sequence shown here is derived from an EMBL/GenBank/DDBJ whole genome shotgun (WGS) entry which is preliminary data.</text>
</comment>
<evidence type="ECO:0000313" key="3">
    <source>
        <dbReference type="Proteomes" id="UP000321938"/>
    </source>
</evidence>
<organism evidence="2 3">
    <name type="scientific">Psychroserpens burtonensis</name>
    <dbReference type="NCBI Taxonomy" id="49278"/>
    <lineage>
        <taxon>Bacteria</taxon>
        <taxon>Pseudomonadati</taxon>
        <taxon>Bacteroidota</taxon>
        <taxon>Flavobacteriia</taxon>
        <taxon>Flavobacteriales</taxon>
        <taxon>Flavobacteriaceae</taxon>
        <taxon>Psychroserpens</taxon>
    </lineage>
</organism>
<gene>
    <name evidence="2" type="ORF">ES692_16770</name>
</gene>
<sequence>MIASFIMDLVIEEAIENAVEIPLNTVLDIKQTKNRQLVAYRQVSEYKNAILFIHGFTVSPTETFSNIPELLMKEEKLNGFNILSLGYSSSLMPDLSSRFWSADPDIESLSIYFKTIVENQLSHYDTIAVIAHSMGGLVAQNGLLKLSEETFKKITNFIMFGTPSGGLEIANSKFLGAFKRQSLNMGSKSEFILNLRSNWSKKFNDQYPFEFKTVAGLSDQFVKINSSLLQFHERYRYQIEGDHSSMVKAENNLDIQNQCFAIIVNDLSPYNTESLKASSLALNNLIANYKKIVRELEIEVDNLDAKGLKKLGLALDGLGEEDRAIEIIKGHKLSNENTDVMGVLAGRYKRNYLYTGNKSSDAESAMKYYSDALKISIKKEDKHQIYYHSINLAFLSLLFKDNRLMMKEYAELALSHCDMDTLNIWELSTIAESNLYLNNFSEAEKYYKIVKEKTKNQIRIRSSIYINARFAYNALLGLE</sequence>
<reference evidence="2 3" key="1">
    <citation type="submission" date="2019-08" db="EMBL/GenBank/DDBJ databases">
        <title>Genome of Psychroserpens burtonensis ACAM 167.</title>
        <authorList>
            <person name="Bowman J.P."/>
        </authorList>
    </citation>
    <scope>NUCLEOTIDE SEQUENCE [LARGE SCALE GENOMIC DNA]</scope>
    <source>
        <strain evidence="2 3">ACAM 167</strain>
    </source>
</reference>
<dbReference type="GO" id="GO:0016787">
    <property type="term" value="F:hydrolase activity"/>
    <property type="evidence" value="ECO:0007669"/>
    <property type="project" value="UniProtKB-KW"/>
</dbReference>
<dbReference type="EMBL" id="VOSB01000034">
    <property type="protein sequence ID" value="TXE15420.1"/>
    <property type="molecule type" value="Genomic_DNA"/>
</dbReference>
<dbReference type="Gene3D" id="3.40.50.1820">
    <property type="entry name" value="alpha/beta hydrolase"/>
    <property type="match status" value="1"/>
</dbReference>
<dbReference type="AlphaFoldDB" id="A0A5C7B2K1"/>
<dbReference type="Pfam" id="PF20308">
    <property type="entry name" value="TPR-S"/>
    <property type="match status" value="1"/>
</dbReference>
<dbReference type="InterPro" id="IPR029058">
    <property type="entry name" value="AB_hydrolase_fold"/>
</dbReference>
<dbReference type="InterPro" id="IPR007751">
    <property type="entry name" value="DUF676_lipase-like"/>
</dbReference>
<dbReference type="InterPro" id="IPR046880">
    <property type="entry name" value="TPR-S"/>
</dbReference>
<protein>
    <submittedName>
        <fullName evidence="2">Alpha/beta hydrolase</fullName>
    </submittedName>
</protein>
<accession>A0A5C7B2K1</accession>
<proteinExistence type="predicted"/>